<dbReference type="Pfam" id="PF14111">
    <property type="entry name" value="DUF4283"/>
    <property type="match status" value="1"/>
</dbReference>
<name>A0A7J6G3B3_CANSA</name>
<dbReference type="EMBL" id="JAATIP010000079">
    <property type="protein sequence ID" value="KAF4377493.1"/>
    <property type="molecule type" value="Genomic_DNA"/>
</dbReference>
<sequence length="952" mass="108007">MDPSSVSNLFEDSVQISQDELTFTLNPCEVDEPQESNRVLLGKIITKHRFGKAAIQGSLKMSWHAIKGWKWKEIDGGLIQFNFANRDDAMNVLARRPWFVCGALIVIMPWPAWLTPAEVKFNKTPIWVNVESIPPFYWNLSNLKELAAKASPVYELPLGIEDAVGMSTLRFRATIDLDSPIFSGFFLRRQRLNDLWIQYRYEKLPKICFKCGILNHDQGCCFKAPTIVRDAHGNYYPMYGVWLKNDAKEKSTFTTPLAKWFQDWVLQKQLGKDPTLRNQFKVHKALQHAENDELRECRLQFPSKRQIVEDSDDAPANTLSNAESVITQLPLVNLPGIGEFAPFGNNTKKVIIQDLIDAAPSNTPIPFTNITLSGKLFEKGILQNSPQNHAQKQNELQTSILKEDKEHSDGITLQTNPKKHVQSLGTACTSAPLNESSPFHGIPKPNGPASDDNIQSLSYTSSPLSSQACVVKWPSSCWAQQKGRELVMGSLTVDKYHREPTIFNPILDVEDFRVDEHLQGPRKRKASDGILFYPTSQANDMAKNKQPSLEESSLYVEIPKHLAPSAKEDTDRPSPTQKNSLNTPPPFLPWKRGRPRGKSTAEKNSSEGLKRRGQPPKSGATLSASPKQFKWKNRAKAKKGVATTIHHHWEGKTFDLKVDLDNHFVVIERMGKRMHYVSPIGLSGGLGICWMKGVDCKIISSNKFTISVEINSDPPGYTWTLHGIYGPPRYEDNEVYWLRLGDVVLNDTKLVLLLGDMNGTLHDRECLNYANPGNSSRYAFDFRRMVHRAGLIDLGFLGPGYTWAKGTANASRASAMKRAPLIEAWARRIGEYCFQMQSILLDITGGVSGRNRLFKYENMWACDPRCFWVVKEAWANRLHLNPMINFHRKIKATCRKLTLWNQNQFKKISQQADTSPSEIPQDLFEKEIQEDFRRSMKRIKLLNIVFSIQMKI</sequence>
<dbReference type="InterPro" id="IPR040256">
    <property type="entry name" value="At4g02000-like"/>
</dbReference>
<reference evidence="4 5" key="1">
    <citation type="journal article" date="2020" name="bioRxiv">
        <title>Sequence and annotation of 42 cannabis genomes reveals extensive copy number variation in cannabinoid synthesis and pathogen resistance genes.</title>
        <authorList>
            <person name="Mckernan K.J."/>
            <person name="Helbert Y."/>
            <person name="Kane L.T."/>
            <person name="Ebling H."/>
            <person name="Zhang L."/>
            <person name="Liu B."/>
            <person name="Eaton Z."/>
            <person name="Mclaughlin S."/>
            <person name="Kingan S."/>
            <person name="Baybayan P."/>
            <person name="Concepcion G."/>
            <person name="Jordan M."/>
            <person name="Riva A."/>
            <person name="Barbazuk W."/>
            <person name="Harkins T."/>
        </authorList>
    </citation>
    <scope>NUCLEOTIDE SEQUENCE [LARGE SCALE GENOMIC DNA]</scope>
    <source>
        <strain evidence="5">cv. Jamaican Lion 4</strain>
        <tissue evidence="4">Leaf</tissue>
    </source>
</reference>
<dbReference type="PANTHER" id="PTHR31286">
    <property type="entry name" value="GLYCINE-RICH CELL WALL STRUCTURAL PROTEIN 1.8-LIKE"/>
    <property type="match status" value="1"/>
</dbReference>
<evidence type="ECO:0000256" key="1">
    <source>
        <dbReference type="SAM" id="MobiDB-lite"/>
    </source>
</evidence>
<gene>
    <name evidence="4" type="ORF">F8388_024984</name>
</gene>
<evidence type="ECO:0008006" key="6">
    <source>
        <dbReference type="Google" id="ProtNLM"/>
    </source>
</evidence>
<feature type="compositionally biased region" description="Polar residues" evidence="1">
    <location>
        <begin position="573"/>
        <end position="582"/>
    </location>
</feature>
<feature type="compositionally biased region" description="Basic and acidic residues" evidence="1">
    <location>
        <begin position="599"/>
        <end position="610"/>
    </location>
</feature>
<dbReference type="SUPFAM" id="SSF56219">
    <property type="entry name" value="DNase I-like"/>
    <property type="match status" value="1"/>
</dbReference>
<dbReference type="InterPro" id="IPR036691">
    <property type="entry name" value="Endo/exonu/phosph_ase_sf"/>
</dbReference>
<evidence type="ECO:0000259" key="2">
    <source>
        <dbReference type="Pfam" id="PF14111"/>
    </source>
</evidence>
<evidence type="ECO:0000313" key="4">
    <source>
        <dbReference type="EMBL" id="KAF4377493.1"/>
    </source>
</evidence>
<dbReference type="Gene3D" id="3.60.10.10">
    <property type="entry name" value="Endonuclease/exonuclease/phosphatase"/>
    <property type="match status" value="1"/>
</dbReference>
<evidence type="ECO:0000259" key="3">
    <source>
        <dbReference type="Pfam" id="PF14392"/>
    </source>
</evidence>
<feature type="region of interest" description="Disordered" evidence="1">
    <location>
        <begin position="430"/>
        <end position="452"/>
    </location>
</feature>
<dbReference type="InterPro" id="IPR025558">
    <property type="entry name" value="DUF4283"/>
</dbReference>
<dbReference type="AlphaFoldDB" id="A0A7J6G3B3"/>
<proteinExistence type="predicted"/>
<protein>
    <recommendedName>
        <fullName evidence="6">DUF4283 domain-containing protein</fullName>
    </recommendedName>
</protein>
<feature type="region of interest" description="Disordered" evidence="1">
    <location>
        <begin position="562"/>
        <end position="629"/>
    </location>
</feature>
<evidence type="ECO:0000313" key="5">
    <source>
        <dbReference type="Proteomes" id="UP000525078"/>
    </source>
</evidence>
<dbReference type="InterPro" id="IPR025836">
    <property type="entry name" value="Zn_knuckle_CX2CX4HX4C"/>
</dbReference>
<dbReference type="PANTHER" id="PTHR31286:SF167">
    <property type="entry name" value="OS09G0268800 PROTEIN"/>
    <property type="match status" value="1"/>
</dbReference>
<comment type="caution">
    <text evidence="4">The sequence shown here is derived from an EMBL/GenBank/DDBJ whole genome shotgun (WGS) entry which is preliminary data.</text>
</comment>
<feature type="domain" description="Zinc knuckle CX2CX4HX4C" evidence="3">
    <location>
        <begin position="193"/>
        <end position="221"/>
    </location>
</feature>
<organism evidence="4 5">
    <name type="scientific">Cannabis sativa</name>
    <name type="common">Hemp</name>
    <name type="synonym">Marijuana</name>
    <dbReference type="NCBI Taxonomy" id="3483"/>
    <lineage>
        <taxon>Eukaryota</taxon>
        <taxon>Viridiplantae</taxon>
        <taxon>Streptophyta</taxon>
        <taxon>Embryophyta</taxon>
        <taxon>Tracheophyta</taxon>
        <taxon>Spermatophyta</taxon>
        <taxon>Magnoliopsida</taxon>
        <taxon>eudicotyledons</taxon>
        <taxon>Gunneridae</taxon>
        <taxon>Pentapetalae</taxon>
        <taxon>rosids</taxon>
        <taxon>fabids</taxon>
        <taxon>Rosales</taxon>
        <taxon>Cannabaceae</taxon>
        <taxon>Cannabis</taxon>
    </lineage>
</organism>
<accession>A0A7J6G3B3</accession>
<dbReference type="Proteomes" id="UP000525078">
    <property type="component" value="Unassembled WGS sequence"/>
</dbReference>
<feature type="domain" description="DUF4283" evidence="2">
    <location>
        <begin position="38"/>
        <end position="118"/>
    </location>
</feature>
<dbReference type="Pfam" id="PF14392">
    <property type="entry name" value="zf-CCHC_4"/>
    <property type="match status" value="1"/>
</dbReference>